<organism evidence="2 3">
    <name type="scientific">Daejeonella rubra</name>
    <dbReference type="NCBI Taxonomy" id="990371"/>
    <lineage>
        <taxon>Bacteria</taxon>
        <taxon>Pseudomonadati</taxon>
        <taxon>Bacteroidota</taxon>
        <taxon>Sphingobacteriia</taxon>
        <taxon>Sphingobacteriales</taxon>
        <taxon>Sphingobacteriaceae</taxon>
        <taxon>Daejeonella</taxon>
    </lineage>
</organism>
<proteinExistence type="predicted"/>
<dbReference type="Proteomes" id="UP000199226">
    <property type="component" value="Unassembled WGS sequence"/>
</dbReference>
<protein>
    <recommendedName>
        <fullName evidence="1">DUF551 domain-containing protein</fullName>
    </recommendedName>
</protein>
<dbReference type="RefSeq" id="WP_090697871.1">
    <property type="nucleotide sequence ID" value="NZ_FNHH01000001.1"/>
</dbReference>
<dbReference type="OrthoDB" id="9865171at2"/>
<gene>
    <name evidence="2" type="ORF">SAMN05421813_101181</name>
</gene>
<keyword evidence="3" id="KW-1185">Reference proteome</keyword>
<name>A0A1G9M185_9SPHI</name>
<sequence length="61" mass="7219">MIWKLVKNELPEQAKDVLLFDGGQIYFGFYSEIYNKFVVADDKVSLEDFTHWMTLPEFPSK</sequence>
<feature type="domain" description="DUF551" evidence="1">
    <location>
        <begin position="5"/>
        <end position="59"/>
    </location>
</feature>
<evidence type="ECO:0000313" key="3">
    <source>
        <dbReference type="Proteomes" id="UP000199226"/>
    </source>
</evidence>
<evidence type="ECO:0000313" key="2">
    <source>
        <dbReference type="EMBL" id="SDL67883.1"/>
    </source>
</evidence>
<accession>A0A1G9M185</accession>
<dbReference type="InterPro" id="IPR007539">
    <property type="entry name" value="DUF551"/>
</dbReference>
<dbReference type="EMBL" id="FNHH01000001">
    <property type="protein sequence ID" value="SDL67883.1"/>
    <property type="molecule type" value="Genomic_DNA"/>
</dbReference>
<dbReference type="AlphaFoldDB" id="A0A1G9M185"/>
<reference evidence="3" key="1">
    <citation type="submission" date="2016-10" db="EMBL/GenBank/DDBJ databases">
        <authorList>
            <person name="Varghese N."/>
            <person name="Submissions S."/>
        </authorList>
    </citation>
    <scope>NUCLEOTIDE SEQUENCE [LARGE SCALE GENOMIC DNA]</scope>
    <source>
        <strain evidence="3">DSM 24536</strain>
    </source>
</reference>
<evidence type="ECO:0000259" key="1">
    <source>
        <dbReference type="Pfam" id="PF04448"/>
    </source>
</evidence>
<dbReference type="Pfam" id="PF04448">
    <property type="entry name" value="DUF551"/>
    <property type="match status" value="1"/>
</dbReference>